<organism evidence="18 19">
    <name type="scientific">Cephus cinctus</name>
    <name type="common">Wheat stem sawfly</name>
    <dbReference type="NCBI Taxonomy" id="211228"/>
    <lineage>
        <taxon>Eukaryota</taxon>
        <taxon>Metazoa</taxon>
        <taxon>Ecdysozoa</taxon>
        <taxon>Arthropoda</taxon>
        <taxon>Hexapoda</taxon>
        <taxon>Insecta</taxon>
        <taxon>Pterygota</taxon>
        <taxon>Neoptera</taxon>
        <taxon>Endopterygota</taxon>
        <taxon>Hymenoptera</taxon>
        <taxon>Cephoidea</taxon>
        <taxon>Cephidae</taxon>
        <taxon>Cephus</taxon>
    </lineage>
</organism>
<keyword evidence="11" id="KW-0418">Kinase</keyword>
<dbReference type="PROSITE" id="PS00108">
    <property type="entry name" value="PROTEIN_KINASE_ST"/>
    <property type="match status" value="1"/>
</dbReference>
<feature type="domain" description="Protein kinase" evidence="17">
    <location>
        <begin position="263"/>
        <end position="558"/>
    </location>
</feature>
<evidence type="ECO:0000256" key="12">
    <source>
        <dbReference type="ARBA" id="ARBA00022840"/>
    </source>
</evidence>
<evidence type="ECO:0000256" key="14">
    <source>
        <dbReference type="ARBA" id="ARBA00047899"/>
    </source>
</evidence>
<dbReference type="InterPro" id="IPR011009">
    <property type="entry name" value="Kinase-like_dom_sf"/>
</dbReference>
<evidence type="ECO:0000256" key="16">
    <source>
        <dbReference type="SAM" id="MobiDB-lite"/>
    </source>
</evidence>
<dbReference type="SUPFAM" id="SSF56112">
    <property type="entry name" value="Protein kinase-like (PK-like)"/>
    <property type="match status" value="1"/>
</dbReference>
<keyword evidence="9" id="KW-0808">Transferase</keyword>
<feature type="compositionally biased region" description="Polar residues" evidence="16">
    <location>
        <begin position="865"/>
        <end position="890"/>
    </location>
</feature>
<evidence type="ECO:0000313" key="18">
    <source>
        <dbReference type="Proteomes" id="UP000694920"/>
    </source>
</evidence>
<dbReference type="GO" id="GO:0005737">
    <property type="term" value="C:cytoplasm"/>
    <property type="evidence" value="ECO:0007669"/>
    <property type="project" value="UniProtKB-SubCell"/>
</dbReference>
<dbReference type="PROSITE" id="PS50011">
    <property type="entry name" value="PROTEIN_KINASE_DOM"/>
    <property type="match status" value="1"/>
</dbReference>
<evidence type="ECO:0000259" key="17">
    <source>
        <dbReference type="PROSITE" id="PS50011"/>
    </source>
</evidence>
<feature type="region of interest" description="Disordered" evidence="16">
    <location>
        <begin position="662"/>
        <end position="753"/>
    </location>
</feature>
<feature type="region of interest" description="Disordered" evidence="16">
    <location>
        <begin position="229"/>
        <end position="252"/>
    </location>
</feature>
<dbReference type="GeneID" id="107274739"/>
<feature type="region of interest" description="Disordered" evidence="16">
    <location>
        <begin position="865"/>
        <end position="913"/>
    </location>
</feature>
<evidence type="ECO:0000256" key="10">
    <source>
        <dbReference type="ARBA" id="ARBA00022741"/>
    </source>
</evidence>
<comment type="catalytic activity">
    <reaction evidence="14">
        <text>L-threonyl-[protein] + ATP = O-phospho-L-threonyl-[protein] + ADP + H(+)</text>
        <dbReference type="Rhea" id="RHEA:46608"/>
        <dbReference type="Rhea" id="RHEA-COMP:11060"/>
        <dbReference type="Rhea" id="RHEA-COMP:11605"/>
        <dbReference type="ChEBI" id="CHEBI:15378"/>
        <dbReference type="ChEBI" id="CHEBI:30013"/>
        <dbReference type="ChEBI" id="CHEBI:30616"/>
        <dbReference type="ChEBI" id="CHEBI:61977"/>
        <dbReference type="ChEBI" id="CHEBI:456216"/>
        <dbReference type="EC" id="2.7.11.1"/>
    </reaction>
</comment>
<evidence type="ECO:0000256" key="4">
    <source>
        <dbReference type="ARBA" id="ARBA00006692"/>
    </source>
</evidence>
<evidence type="ECO:0000256" key="13">
    <source>
        <dbReference type="ARBA" id="ARBA00023242"/>
    </source>
</evidence>
<dbReference type="SMART" id="SM00220">
    <property type="entry name" value="S_TKc"/>
    <property type="match status" value="1"/>
</dbReference>
<dbReference type="PANTHER" id="PTHR22961">
    <property type="entry name" value="SER/THR PROTEIN KINASE-TRB"/>
    <property type="match status" value="1"/>
</dbReference>
<comment type="similarity">
    <text evidence="4">Belongs to the protein kinase superfamily. CAMK Ser/Thr protein kinase family.</text>
</comment>
<accession>A0AAJ7RW53</accession>
<reference evidence="19" key="1">
    <citation type="submission" date="2025-08" db="UniProtKB">
        <authorList>
            <consortium name="RefSeq"/>
        </authorList>
    </citation>
    <scope>IDENTIFICATION</scope>
</reference>
<evidence type="ECO:0000256" key="7">
    <source>
        <dbReference type="ARBA" id="ARBA00022490"/>
    </source>
</evidence>
<evidence type="ECO:0000313" key="19">
    <source>
        <dbReference type="RefSeq" id="XP_024947824.1"/>
    </source>
</evidence>
<evidence type="ECO:0000256" key="2">
    <source>
        <dbReference type="ARBA" id="ARBA00004123"/>
    </source>
</evidence>
<comment type="subcellular location">
    <subcellularLocation>
        <location evidence="3">Cytoplasm</location>
    </subcellularLocation>
    <subcellularLocation>
        <location evidence="2">Nucleus</location>
    </subcellularLocation>
</comment>
<protein>
    <recommendedName>
        <fullName evidence="6">Serine/threonine-protein kinase 40</fullName>
        <ecNumber evidence="5">2.7.11.1</ecNumber>
    </recommendedName>
</protein>
<dbReference type="GO" id="GO:0005524">
    <property type="term" value="F:ATP binding"/>
    <property type="evidence" value="ECO:0007669"/>
    <property type="project" value="UniProtKB-KW"/>
</dbReference>
<dbReference type="Pfam" id="PF00069">
    <property type="entry name" value="Pkinase"/>
    <property type="match status" value="1"/>
</dbReference>
<keyword evidence="7" id="KW-0963">Cytoplasm</keyword>
<feature type="region of interest" description="Disordered" evidence="16">
    <location>
        <begin position="1023"/>
        <end position="1067"/>
    </location>
</feature>
<dbReference type="Proteomes" id="UP000694920">
    <property type="component" value="Unplaced"/>
</dbReference>
<evidence type="ECO:0000256" key="1">
    <source>
        <dbReference type="ARBA" id="ARBA00003412"/>
    </source>
</evidence>
<dbReference type="Gene3D" id="1.10.510.10">
    <property type="entry name" value="Transferase(Phosphotransferase) domain 1"/>
    <property type="match status" value="1"/>
</dbReference>
<keyword evidence="12" id="KW-0067">ATP-binding</keyword>
<gene>
    <name evidence="19" type="primary">LOC107274739</name>
</gene>
<evidence type="ECO:0000256" key="15">
    <source>
        <dbReference type="ARBA" id="ARBA00048679"/>
    </source>
</evidence>
<feature type="compositionally biased region" description="Polar residues" evidence="16">
    <location>
        <begin position="1033"/>
        <end position="1067"/>
    </location>
</feature>
<name>A0AAJ7RW53_CEPCN</name>
<evidence type="ECO:0000256" key="6">
    <source>
        <dbReference type="ARBA" id="ARBA00016813"/>
    </source>
</evidence>
<keyword evidence="18" id="KW-1185">Reference proteome</keyword>
<evidence type="ECO:0000256" key="11">
    <source>
        <dbReference type="ARBA" id="ARBA00022777"/>
    </source>
</evidence>
<dbReference type="AlphaFoldDB" id="A0AAJ7RW53"/>
<dbReference type="InterPro" id="IPR008271">
    <property type="entry name" value="Ser/Thr_kinase_AS"/>
</dbReference>
<evidence type="ECO:0000256" key="8">
    <source>
        <dbReference type="ARBA" id="ARBA00022527"/>
    </source>
</evidence>
<keyword evidence="13" id="KW-0539">Nucleus</keyword>
<dbReference type="RefSeq" id="XP_024947824.1">
    <property type="nucleotide sequence ID" value="XM_025092056.1"/>
</dbReference>
<dbReference type="PANTHER" id="PTHR22961:SF16">
    <property type="entry name" value="SERINE_THREONINE-PROTEIN KINASE 40"/>
    <property type="match status" value="1"/>
</dbReference>
<dbReference type="EC" id="2.7.11.1" evidence="5"/>
<evidence type="ECO:0000256" key="5">
    <source>
        <dbReference type="ARBA" id="ARBA00012513"/>
    </source>
</evidence>
<evidence type="ECO:0000256" key="3">
    <source>
        <dbReference type="ARBA" id="ARBA00004496"/>
    </source>
</evidence>
<sequence length="1136" mass="127226">MFSLVKIVSFYTLCIEESSRRAHSCLFRQRDVSPRFIHSSMRYNIENIPGSSSIRTNSVTDSYEHMDTNQSDNNALIPSNNLDDSMQNEGIEDSSDTTGEINQYNINEPDNTIIASSHESDALSPEAQLNETISLAQTSDLESNSMLLVQNSPEGPYVGVSTSKGCSNGIENNCTEETENNRAACIVPDFKTHKVDEAQEVPDMKSHENKITLWENNIQRIPSDVWDSFSKPSTSKEEQTANFQVPKPGTPVSPKMVKKAGPYLLGPLIGTSPVKSIVQCLARKAGTDKFYTIKILTFKDDNEYETQDDRQGKMLLHAEYSVLSLLQTQDGVIHHHGFFKDCALEEKNSVSGVVYTGRIKRRLCLVLDCLTAHDFNPRNDELLNLQHHVIREKKLSEKETLLIFTDTVRIVACLHKRNIVHRDLKLGNLVLNRRTRKVTITNFCLGKHLASETDLLKDQRGSPAYISPDVLCGKPYLGKPSDMWALGVVLFTMLYGQFPFYDSSPTQLFNKIKATNYHIPNDGRVSEGTTSLIRNLLVLEPSRRLTAVEVLDSLSAIIATFKVPTIIGEEEQIVPDIDQFKEECCDNKKVDKKEDEKKIGKFSGDFFKQVTLQEQMQQILKQQQSPLVTPPRLYGQIPVHRVDSDPRELTAAELDRFKHLIPRDVQRQQGHSHNRSDGILLRVRGASRNRQTAANHASQSRSDRIGEPNTLPNALSDPPSFPDDTIGHVQPQGISNPTTSSTPNANGPLNNSSVARTDIYNIDIAARSARSLRELFENSRSRLLRLSRSLNATESPLSRRMFSGNSSTHALTMHQAIAPVNQNRGANPNVVEGNIHSIEAHQPLATELSQNRLLGAVAQVVRNSESQNRPNFMTAMQSRSSLSTGSNTRAPTDINRPSGELNRSVPDLTQQSQQNRFREAIVDRLISFRIRMQQNRMDNIERELNVQNGLASLMSNTTGLSERRREILSRRSTLAHNRHTPYSTNIRHSSVHRSSSNLTEVRRTNSDSNLSRAIESVMNALNGDNRHSRYSTERNSSLRPTRTNHPENITADDSNLVTSNEHDTNSGNLVNTLQSQVTGQSEAMSALARDSALINASPADRNSILFQRSARLQLASRSQRNANAALRNRFENDGRR</sequence>
<dbReference type="InterPro" id="IPR000719">
    <property type="entry name" value="Prot_kinase_dom"/>
</dbReference>
<comment type="catalytic activity">
    <reaction evidence="15">
        <text>L-seryl-[protein] + ATP = O-phospho-L-seryl-[protein] + ADP + H(+)</text>
        <dbReference type="Rhea" id="RHEA:17989"/>
        <dbReference type="Rhea" id="RHEA-COMP:9863"/>
        <dbReference type="Rhea" id="RHEA-COMP:11604"/>
        <dbReference type="ChEBI" id="CHEBI:15378"/>
        <dbReference type="ChEBI" id="CHEBI:29999"/>
        <dbReference type="ChEBI" id="CHEBI:30616"/>
        <dbReference type="ChEBI" id="CHEBI:83421"/>
        <dbReference type="ChEBI" id="CHEBI:456216"/>
        <dbReference type="EC" id="2.7.11.1"/>
    </reaction>
</comment>
<keyword evidence="10" id="KW-0547">Nucleotide-binding</keyword>
<dbReference type="InterPro" id="IPR024236">
    <property type="entry name" value="Ser/Thr_kinase_40"/>
</dbReference>
<dbReference type="GO" id="GO:0004674">
    <property type="term" value="F:protein serine/threonine kinase activity"/>
    <property type="evidence" value="ECO:0007669"/>
    <property type="project" value="UniProtKB-KW"/>
</dbReference>
<dbReference type="GO" id="GO:0005634">
    <property type="term" value="C:nucleus"/>
    <property type="evidence" value="ECO:0007669"/>
    <property type="project" value="UniProtKB-SubCell"/>
</dbReference>
<keyword evidence="8" id="KW-0723">Serine/threonine-protein kinase</keyword>
<dbReference type="CDD" id="cd13974">
    <property type="entry name" value="STKc_SHIK"/>
    <property type="match status" value="1"/>
</dbReference>
<evidence type="ECO:0000256" key="9">
    <source>
        <dbReference type="ARBA" id="ARBA00022679"/>
    </source>
</evidence>
<proteinExistence type="inferred from homology"/>
<feature type="compositionally biased region" description="Polar residues" evidence="16">
    <location>
        <begin position="688"/>
        <end position="700"/>
    </location>
</feature>
<feature type="compositionally biased region" description="Polar residues" evidence="16">
    <location>
        <begin position="732"/>
        <end position="753"/>
    </location>
</feature>
<comment type="function">
    <text evidence="1">May be a negative regulator of NF-kappa-B and p53-mediated gene transcription.</text>
</comment>
<dbReference type="InterPro" id="IPR024104">
    <property type="entry name" value="Tribbles/Ser_Thr_kinase_40"/>
</dbReference>